<evidence type="ECO:0000313" key="14">
    <source>
        <dbReference type="Proteomes" id="UP000719412"/>
    </source>
</evidence>
<feature type="domain" description="Carboxylesterase type B" evidence="12">
    <location>
        <begin position="6"/>
        <end position="414"/>
    </location>
</feature>
<feature type="transmembrane region" description="Helical" evidence="11">
    <location>
        <begin position="1146"/>
        <end position="1166"/>
    </location>
</feature>
<feature type="transmembrane region" description="Helical" evidence="11">
    <location>
        <begin position="700"/>
        <end position="723"/>
    </location>
</feature>
<evidence type="ECO:0000313" key="13">
    <source>
        <dbReference type="EMBL" id="KAH0820154.1"/>
    </source>
</evidence>
<feature type="transmembrane region" description="Helical" evidence="11">
    <location>
        <begin position="526"/>
        <end position="549"/>
    </location>
</feature>
<feature type="transmembrane region" description="Helical" evidence="11">
    <location>
        <begin position="972"/>
        <end position="993"/>
    </location>
</feature>
<evidence type="ECO:0000256" key="10">
    <source>
        <dbReference type="ARBA" id="ARBA00023180"/>
    </source>
</evidence>
<keyword evidence="10" id="KW-0325">Glycoprotein</keyword>
<keyword evidence="6" id="KW-0378">Hydrolase</keyword>
<gene>
    <name evidence="13" type="ORF">GEV33_002637</name>
</gene>
<dbReference type="SUPFAM" id="SSF53474">
    <property type="entry name" value="alpha/beta-Hydrolases"/>
    <property type="match status" value="1"/>
</dbReference>
<evidence type="ECO:0000256" key="7">
    <source>
        <dbReference type="ARBA" id="ARBA00022989"/>
    </source>
</evidence>
<evidence type="ECO:0000256" key="8">
    <source>
        <dbReference type="ARBA" id="ARBA00023136"/>
    </source>
</evidence>
<keyword evidence="9" id="KW-1015">Disulfide bond</keyword>
<feature type="transmembrane region" description="Helical" evidence="11">
    <location>
        <begin position="896"/>
        <end position="916"/>
    </location>
</feature>
<evidence type="ECO:0000256" key="4">
    <source>
        <dbReference type="ARBA" id="ARBA00022487"/>
    </source>
</evidence>
<evidence type="ECO:0000256" key="3">
    <source>
        <dbReference type="ARBA" id="ARBA00022475"/>
    </source>
</evidence>
<dbReference type="Proteomes" id="UP000719412">
    <property type="component" value="Unassembled WGS sequence"/>
</dbReference>
<accession>A0A8J6HSS6</accession>
<dbReference type="InterPro" id="IPR013604">
    <property type="entry name" value="7TM_chemorcpt"/>
</dbReference>
<feature type="transmembrane region" description="Helical" evidence="11">
    <location>
        <begin position="670"/>
        <end position="688"/>
    </location>
</feature>
<keyword evidence="5 11" id="KW-0812">Transmembrane</keyword>
<feature type="transmembrane region" description="Helical" evidence="11">
    <location>
        <begin position="1013"/>
        <end position="1032"/>
    </location>
</feature>
<evidence type="ECO:0000259" key="12">
    <source>
        <dbReference type="Pfam" id="PF00135"/>
    </source>
</evidence>
<sequence>MDASPDLFVNNDVVLVAVNYRLGPFGFLSTQDDVIPGNNGLKDQLLAIQWTHDNIHLFGGNPDQITIFGGSAGAGSCAYHQLNQNSEGGLFRGVILESGTFLCTGMFQRNSRSIAFGTAALLNSTFESSNDSEALLQFLQSVDAEELSTAAEEYNNLVTPAWDWDVSQGVMWAPVIEAKNPDAFLTKKMFGLLQAGNVLAVPTLMGFNSEESLFFNQDPDVFKSWAETWDEDLNLIVPNDMQIVDEVDHAEMGRLIREIYTGGEPFADNLGAGIRYSSDTSFTRSMIKHAEIFSKYAKTYFYQFSYDGEVGNSHVHYDGAESVGHGAELSYLFCSGNDCDDGIYAEDDLITRNRLMKLLTDFAKYQDPTPEPSEILQNITWPVVSTDQGDFLYLDINKDLQIKNHPKEDTYSKWTDLYDSLGNTLFNLMFCIEMYLQLFYLVLRCIILELLLSRYHHQNNFLQRATVQNILKISKKTKHDLVILKDAIKIFNDIFGWASLLDILSVSLGTLIHLDFLVRNEIHLDFLAALFGIAILLLCWGYILVDVCLCDSILERYDQIVMAACQLEISMSDAGSLKKEESISLKQMVCRNRPEFDAARFFALDKTALFKIVNTIVTFLLVIIQLKSNFGRLSAQMDLEIIEAIFTVGKFTALTPSSTKNHNPHWWQRLYEITVFIVYVVSFVLTAFGNNSVRATLTSIQFVLIILFELAQFINIFYILIVMMRVRRNLWFRLIECLGGVESGSQRIPLKLIFAMSQIIYCCLITLRMYTGLQQADFPRAILGAVTCYQQYTQFFYVVFTLILLVLLLSRYEHLRETLSLVTKARSQLHSKQIVDIVRKLKNSIFTLKEGVEIFNDIFGWPILFTIVNGSSRSLIYLDVIIKKIDRSMVGSASLFYDACFILITWSGILLTILLCDSILKKCDQILDQTYTLEAVLTSHENEEIQVFIDAVLHNRPEFKAARFFSIDRSTLFSVFSFYVLIVVMVLNERGWFTLTDSIQSVDAGPAGKGYCWYSTTLVASLVYAGWVRFLLILSPHFDKYSQYLYLISACLVLKMVLTRYRHQTNILSRLTHGRLDSKELIRILIKFKRRVLALKRSTDAFDDIFGWPILCGILSGTFRCFVYIEKSLRQNPKDLFLSELELLHFVHELSFTTTIWIALVSTILLCDQILKQSDQVLALAWKLEVSAAKWNSQQYRQVQIFIEFLECNRPKFTAAGFFSIDRSILFKKLICKCTARFQPSTVAKRLARHFAFGRSRVLTPVLPDLIWVFFRDFPTS</sequence>
<feature type="transmembrane region" description="Helical" evidence="11">
    <location>
        <begin position="752"/>
        <end position="771"/>
    </location>
</feature>
<evidence type="ECO:0000256" key="6">
    <source>
        <dbReference type="ARBA" id="ARBA00022801"/>
    </source>
</evidence>
<feature type="transmembrane region" description="Helical" evidence="11">
    <location>
        <begin position="434"/>
        <end position="452"/>
    </location>
</feature>
<keyword evidence="14" id="KW-1185">Reference proteome</keyword>
<reference evidence="13" key="1">
    <citation type="journal article" date="2020" name="J Insects Food Feed">
        <title>The yellow mealworm (Tenebrio molitor) genome: a resource for the emerging insects as food and feed industry.</title>
        <authorList>
            <person name="Eriksson T."/>
            <person name="Andere A."/>
            <person name="Kelstrup H."/>
            <person name="Emery V."/>
            <person name="Picard C."/>
        </authorList>
    </citation>
    <scope>NUCLEOTIDE SEQUENCE</scope>
    <source>
        <strain evidence="13">Stoneville</strain>
        <tissue evidence="13">Whole head</tissue>
    </source>
</reference>
<feature type="transmembrane region" description="Helical" evidence="11">
    <location>
        <begin position="494"/>
        <end position="514"/>
    </location>
</feature>
<dbReference type="Pfam" id="PF08395">
    <property type="entry name" value="7tm_7"/>
    <property type="match status" value="3"/>
</dbReference>
<keyword evidence="4" id="KW-0719">Serine esterase</keyword>
<dbReference type="Gene3D" id="3.40.50.1820">
    <property type="entry name" value="alpha/beta hydrolase"/>
    <property type="match status" value="1"/>
</dbReference>
<keyword evidence="8 11" id="KW-0472">Membrane</keyword>
<name>A0A8J6HSS6_TENMO</name>
<feature type="transmembrane region" description="Helical" evidence="11">
    <location>
        <begin position="791"/>
        <end position="809"/>
    </location>
</feature>
<reference evidence="13" key="2">
    <citation type="submission" date="2021-08" db="EMBL/GenBank/DDBJ databases">
        <authorList>
            <person name="Eriksson T."/>
        </authorList>
    </citation>
    <scope>NUCLEOTIDE SEQUENCE</scope>
    <source>
        <strain evidence="13">Stoneville</strain>
        <tissue evidence="13">Whole head</tissue>
    </source>
</reference>
<comment type="subcellular location">
    <subcellularLocation>
        <location evidence="1">Cell membrane</location>
        <topology evidence="1">Multi-pass membrane protein</topology>
    </subcellularLocation>
</comment>
<dbReference type="InterPro" id="IPR019826">
    <property type="entry name" value="Carboxylesterase_B_AS"/>
</dbReference>
<dbReference type="AlphaFoldDB" id="A0A8J6HSS6"/>
<protein>
    <recommendedName>
        <fullName evidence="12">Carboxylesterase type B domain-containing protein</fullName>
    </recommendedName>
</protein>
<dbReference type="PANTHER" id="PTHR43142">
    <property type="entry name" value="CARBOXYLIC ESTER HYDROLASE"/>
    <property type="match status" value="1"/>
</dbReference>
<dbReference type="EMBL" id="JABDTM020012748">
    <property type="protein sequence ID" value="KAH0820154.1"/>
    <property type="molecule type" value="Genomic_DNA"/>
</dbReference>
<dbReference type="InterPro" id="IPR029058">
    <property type="entry name" value="AB_hydrolase_fold"/>
</dbReference>
<evidence type="ECO:0000256" key="1">
    <source>
        <dbReference type="ARBA" id="ARBA00004651"/>
    </source>
</evidence>
<keyword evidence="7 11" id="KW-1133">Transmembrane helix</keyword>
<evidence type="ECO:0000256" key="11">
    <source>
        <dbReference type="SAM" id="Phobius"/>
    </source>
</evidence>
<evidence type="ECO:0000256" key="5">
    <source>
        <dbReference type="ARBA" id="ARBA00022692"/>
    </source>
</evidence>
<comment type="similarity">
    <text evidence="2">Belongs to the type-B carboxylesterase/lipase family.</text>
</comment>
<evidence type="ECO:0000256" key="9">
    <source>
        <dbReference type="ARBA" id="ARBA00023157"/>
    </source>
</evidence>
<feature type="transmembrane region" description="Helical" evidence="11">
    <location>
        <begin position="1044"/>
        <end position="1061"/>
    </location>
</feature>
<evidence type="ECO:0000256" key="2">
    <source>
        <dbReference type="ARBA" id="ARBA00005964"/>
    </source>
</evidence>
<organism evidence="13 14">
    <name type="scientific">Tenebrio molitor</name>
    <name type="common">Yellow mealworm beetle</name>
    <dbReference type="NCBI Taxonomy" id="7067"/>
    <lineage>
        <taxon>Eukaryota</taxon>
        <taxon>Metazoa</taxon>
        <taxon>Ecdysozoa</taxon>
        <taxon>Arthropoda</taxon>
        <taxon>Hexapoda</taxon>
        <taxon>Insecta</taxon>
        <taxon>Pterygota</taxon>
        <taxon>Neoptera</taxon>
        <taxon>Endopterygota</taxon>
        <taxon>Coleoptera</taxon>
        <taxon>Polyphaga</taxon>
        <taxon>Cucujiformia</taxon>
        <taxon>Tenebrionidae</taxon>
        <taxon>Tenebrio</taxon>
    </lineage>
</organism>
<dbReference type="PROSITE" id="PS00122">
    <property type="entry name" value="CARBOXYLESTERASE_B_1"/>
    <property type="match status" value="1"/>
</dbReference>
<dbReference type="GO" id="GO:0052689">
    <property type="term" value="F:carboxylic ester hydrolase activity"/>
    <property type="evidence" value="ECO:0007669"/>
    <property type="project" value="UniProtKB-KW"/>
</dbReference>
<keyword evidence="3" id="KW-1003">Cell membrane</keyword>
<comment type="caution">
    <text evidence="13">The sequence shown here is derived from an EMBL/GenBank/DDBJ whole genome shotgun (WGS) entry which is preliminary data.</text>
</comment>
<dbReference type="GO" id="GO:0050909">
    <property type="term" value="P:sensory perception of taste"/>
    <property type="evidence" value="ECO:0007669"/>
    <property type="project" value="InterPro"/>
</dbReference>
<dbReference type="InterPro" id="IPR002018">
    <property type="entry name" value="CarbesteraseB"/>
</dbReference>
<feature type="transmembrane region" description="Helical" evidence="11">
    <location>
        <begin position="1105"/>
        <end position="1125"/>
    </location>
</feature>
<dbReference type="GO" id="GO:0005886">
    <property type="term" value="C:plasma membrane"/>
    <property type="evidence" value="ECO:0007669"/>
    <property type="project" value="UniProtKB-SubCell"/>
</dbReference>
<dbReference type="PANTHER" id="PTHR43142:SF1">
    <property type="entry name" value="CARBOXYLIC ESTER HYDROLASE"/>
    <property type="match status" value="1"/>
</dbReference>
<dbReference type="Pfam" id="PF00135">
    <property type="entry name" value="COesterase"/>
    <property type="match status" value="1"/>
</dbReference>
<proteinExistence type="inferred from homology"/>